<dbReference type="Proteomes" id="UP000051589">
    <property type="component" value="Unassembled WGS sequence"/>
</dbReference>
<organism evidence="2 3">
    <name type="scientific">Levilactobacillus senmaizukei DSM 21775 = NBRC 103853</name>
    <dbReference type="NCBI Taxonomy" id="1423803"/>
    <lineage>
        <taxon>Bacteria</taxon>
        <taxon>Bacillati</taxon>
        <taxon>Bacillota</taxon>
        <taxon>Bacilli</taxon>
        <taxon>Lactobacillales</taxon>
        <taxon>Lactobacillaceae</taxon>
        <taxon>Levilactobacillus</taxon>
    </lineage>
</organism>
<proteinExistence type="predicted"/>
<feature type="domain" description="HicB-like antitoxin of toxin-antitoxin system" evidence="1">
    <location>
        <begin position="8"/>
        <end position="102"/>
    </location>
</feature>
<evidence type="ECO:0000313" key="3">
    <source>
        <dbReference type="Proteomes" id="UP000051589"/>
    </source>
</evidence>
<comment type="caution">
    <text evidence="2">The sequence shown here is derived from an EMBL/GenBank/DDBJ whole genome shotgun (WGS) entry which is preliminary data.</text>
</comment>
<dbReference type="EMBL" id="AYZH01000028">
    <property type="protein sequence ID" value="KRN01271.1"/>
    <property type="molecule type" value="Genomic_DNA"/>
</dbReference>
<accession>A0A0R2DKW8</accession>
<name>A0A0R2DKW8_9LACO</name>
<protein>
    <submittedName>
        <fullName evidence="2">Toxin-antitoxin system, antitoxin component, HicB family</fullName>
    </submittedName>
</protein>
<dbReference type="AlphaFoldDB" id="A0A0R2DKW8"/>
<gene>
    <name evidence="2" type="ORF">FD13_GL001183</name>
</gene>
<reference evidence="2 3" key="1">
    <citation type="journal article" date="2015" name="Genome Announc.">
        <title>Expanding the biotechnology potential of lactobacilli through comparative genomics of 213 strains and associated genera.</title>
        <authorList>
            <person name="Sun Z."/>
            <person name="Harris H.M."/>
            <person name="McCann A."/>
            <person name="Guo C."/>
            <person name="Argimon S."/>
            <person name="Zhang W."/>
            <person name="Yang X."/>
            <person name="Jeffery I.B."/>
            <person name="Cooney J.C."/>
            <person name="Kagawa T.F."/>
            <person name="Liu W."/>
            <person name="Song Y."/>
            <person name="Salvetti E."/>
            <person name="Wrobel A."/>
            <person name="Rasinkangas P."/>
            <person name="Parkhill J."/>
            <person name="Rea M.C."/>
            <person name="O'Sullivan O."/>
            <person name="Ritari J."/>
            <person name="Douillard F.P."/>
            <person name="Paul Ross R."/>
            <person name="Yang R."/>
            <person name="Briner A.E."/>
            <person name="Felis G.E."/>
            <person name="de Vos W.M."/>
            <person name="Barrangou R."/>
            <person name="Klaenhammer T.R."/>
            <person name="Caufield P.W."/>
            <person name="Cui Y."/>
            <person name="Zhang H."/>
            <person name="O'Toole P.W."/>
        </authorList>
    </citation>
    <scope>NUCLEOTIDE SEQUENCE [LARGE SCALE GENOMIC DNA]</scope>
    <source>
        <strain evidence="2 3">DSM 21775</strain>
    </source>
</reference>
<dbReference type="SUPFAM" id="SSF143100">
    <property type="entry name" value="TTHA1013/TTHA0281-like"/>
    <property type="match status" value="1"/>
</dbReference>
<dbReference type="OrthoDB" id="5419659at2"/>
<evidence type="ECO:0000259" key="1">
    <source>
        <dbReference type="Pfam" id="PF15919"/>
    </source>
</evidence>
<dbReference type="RefSeq" id="WP_061777551.1">
    <property type="nucleotide sequence ID" value="NZ_AYZH01000028.1"/>
</dbReference>
<keyword evidence="3" id="KW-1185">Reference proteome</keyword>
<dbReference type="InterPro" id="IPR035069">
    <property type="entry name" value="TTHA1013/TTHA0281-like"/>
</dbReference>
<evidence type="ECO:0000313" key="2">
    <source>
        <dbReference type="EMBL" id="KRN01271.1"/>
    </source>
</evidence>
<dbReference type="Gene3D" id="3.30.160.250">
    <property type="match status" value="1"/>
</dbReference>
<sequence length="127" mass="14415">MKKDMVIYPAIFSEDGDYIFVRVPDLKGGFTQGNNTLDAVAMTEDLIGNLLEDQSDYPKPSNPEDIKLEDGESLVYISVDLAEFRIKYSRTVRKNVTIPEYLNVIAKERKINVSQVLTEALRTKLEV</sequence>
<dbReference type="Pfam" id="PF15919">
    <property type="entry name" value="HicB_lk_antitox"/>
    <property type="match status" value="1"/>
</dbReference>
<dbReference type="PATRIC" id="fig|1423803.3.peg.1207"/>
<dbReference type="InterPro" id="IPR031807">
    <property type="entry name" value="HicB-like"/>
</dbReference>